<name>A0A2S7J410_9HYPH</name>
<evidence type="ECO:0000313" key="3">
    <source>
        <dbReference type="Proteomes" id="UP000238493"/>
    </source>
</evidence>
<feature type="transmembrane region" description="Helical" evidence="1">
    <location>
        <begin position="7"/>
        <end position="27"/>
    </location>
</feature>
<dbReference type="AlphaFoldDB" id="A0A2S7J410"/>
<protein>
    <submittedName>
        <fullName evidence="2">Uncharacterized protein</fullName>
    </submittedName>
</protein>
<reference evidence="2 3" key="1">
    <citation type="submission" date="2018-02" db="EMBL/GenBank/DDBJ databases">
        <title>Draft genome sequence of Ochrobactrum oryzae found in Brazil.</title>
        <authorList>
            <person name="Cerdeira L."/>
            <person name="Andrade F."/>
            <person name="Zacariotto T."/>
            <person name="Barbosa B."/>
            <person name="Santos S."/>
            <person name="Cassetari V."/>
            <person name="Lincopan N."/>
        </authorList>
    </citation>
    <scope>NUCLEOTIDE SEQUENCE [LARGE SCALE GENOMIC DNA]</scope>
    <source>
        <strain evidence="2 3">OA447</strain>
    </source>
</reference>
<sequence length="155" mass="17544">MKTGKSVLLMGLPSLFFVFLITASFLLPLKSEASLISVDGQLSCDDEQFSEYNKYMLQAGEMTISRQPDSGTLLQQRKMIDAFDKLTLPKGRTVIAAAHVETGKVYIEACKNEKCTIDEMAKPEHACLTENWNDCPYLAMQFREKKYCFLKPARE</sequence>
<dbReference type="RefSeq" id="WP_104754589.1">
    <property type="nucleotide sequence ID" value="NZ_JBHEEO010000001.1"/>
</dbReference>
<evidence type="ECO:0000256" key="1">
    <source>
        <dbReference type="SAM" id="Phobius"/>
    </source>
</evidence>
<keyword evidence="1" id="KW-0812">Transmembrane</keyword>
<proteinExistence type="predicted"/>
<organism evidence="2 3">
    <name type="scientific">Brucella oryzae</name>
    <dbReference type="NCBI Taxonomy" id="335286"/>
    <lineage>
        <taxon>Bacteria</taxon>
        <taxon>Pseudomonadati</taxon>
        <taxon>Pseudomonadota</taxon>
        <taxon>Alphaproteobacteria</taxon>
        <taxon>Hyphomicrobiales</taxon>
        <taxon>Brucellaceae</taxon>
        <taxon>Brucella/Ochrobactrum group</taxon>
        <taxon>Brucella</taxon>
    </lineage>
</organism>
<dbReference type="OrthoDB" id="8445629at2"/>
<comment type="caution">
    <text evidence="2">The sequence shown here is derived from an EMBL/GenBank/DDBJ whole genome shotgun (WGS) entry which is preliminary data.</text>
</comment>
<dbReference type="Proteomes" id="UP000238493">
    <property type="component" value="Unassembled WGS sequence"/>
</dbReference>
<gene>
    <name evidence="2" type="ORF">C3731_04930</name>
</gene>
<evidence type="ECO:0000313" key="2">
    <source>
        <dbReference type="EMBL" id="PQA74950.1"/>
    </source>
</evidence>
<accession>A0A2S7J410</accession>
<keyword evidence="1" id="KW-1133">Transmembrane helix</keyword>
<keyword evidence="1" id="KW-0472">Membrane</keyword>
<keyword evidence="3" id="KW-1185">Reference proteome</keyword>
<dbReference type="EMBL" id="PTRC01000008">
    <property type="protein sequence ID" value="PQA74950.1"/>
    <property type="molecule type" value="Genomic_DNA"/>
</dbReference>